<protein>
    <submittedName>
        <fullName evidence="2">Uncharacterized protein</fullName>
    </submittedName>
</protein>
<accession>A0A819Q9J6</accession>
<evidence type="ECO:0000313" key="3">
    <source>
        <dbReference type="Proteomes" id="UP000663874"/>
    </source>
</evidence>
<sequence length="77" mass="9215">MTDYKFIYLSYKRKKCFTSDGRLVSIKNDLDFPRRRIQLTVIEPLDENRLNKLIPMTFNSFLIGLKYVRLAINNNQI</sequence>
<dbReference type="Proteomes" id="UP000663874">
    <property type="component" value="Unassembled WGS sequence"/>
</dbReference>
<dbReference type="AlphaFoldDB" id="A0A819Q9J6"/>
<name>A0A819Q9J6_9BILA</name>
<comment type="caution">
    <text evidence="2">The sequence shown here is derived from an EMBL/GenBank/DDBJ whole genome shotgun (WGS) entry which is preliminary data.</text>
</comment>
<dbReference type="EMBL" id="CAJOBE010007067">
    <property type="protein sequence ID" value="CAF4025790.1"/>
    <property type="molecule type" value="Genomic_DNA"/>
</dbReference>
<reference evidence="2" key="1">
    <citation type="submission" date="2021-02" db="EMBL/GenBank/DDBJ databases">
        <authorList>
            <person name="Nowell W R."/>
        </authorList>
    </citation>
    <scope>NUCLEOTIDE SEQUENCE</scope>
</reference>
<gene>
    <name evidence="2" type="ORF">FNK824_LOCUS27345</name>
    <name evidence="1" type="ORF">RFH988_LOCUS33260</name>
</gene>
<dbReference type="Proteomes" id="UP000663882">
    <property type="component" value="Unassembled WGS sequence"/>
</dbReference>
<organism evidence="2 3">
    <name type="scientific">Rotaria sordida</name>
    <dbReference type="NCBI Taxonomy" id="392033"/>
    <lineage>
        <taxon>Eukaryota</taxon>
        <taxon>Metazoa</taxon>
        <taxon>Spiralia</taxon>
        <taxon>Gnathifera</taxon>
        <taxon>Rotifera</taxon>
        <taxon>Eurotatoria</taxon>
        <taxon>Bdelloidea</taxon>
        <taxon>Philodinida</taxon>
        <taxon>Philodinidae</taxon>
        <taxon>Rotaria</taxon>
    </lineage>
</organism>
<proteinExistence type="predicted"/>
<evidence type="ECO:0000313" key="2">
    <source>
        <dbReference type="EMBL" id="CAF4025790.1"/>
    </source>
</evidence>
<evidence type="ECO:0000313" key="1">
    <source>
        <dbReference type="EMBL" id="CAF1369435.1"/>
    </source>
</evidence>
<dbReference type="EMBL" id="CAJNOO010004122">
    <property type="protein sequence ID" value="CAF1369435.1"/>
    <property type="molecule type" value="Genomic_DNA"/>
</dbReference>